<feature type="compositionally biased region" description="Polar residues" evidence="1">
    <location>
        <begin position="429"/>
        <end position="445"/>
    </location>
</feature>
<feature type="compositionally biased region" description="Low complexity" evidence="1">
    <location>
        <begin position="1154"/>
        <end position="1185"/>
    </location>
</feature>
<feature type="region of interest" description="Disordered" evidence="1">
    <location>
        <begin position="296"/>
        <end position="400"/>
    </location>
</feature>
<feature type="compositionally biased region" description="Low complexity" evidence="1">
    <location>
        <begin position="220"/>
        <end position="232"/>
    </location>
</feature>
<feature type="compositionally biased region" description="Low complexity" evidence="1">
    <location>
        <begin position="1699"/>
        <end position="1708"/>
    </location>
</feature>
<gene>
    <name evidence="2" type="ORF">CSSPJE1EN1_LOCUS24628</name>
</gene>
<feature type="compositionally biased region" description="Basic and acidic residues" evidence="1">
    <location>
        <begin position="603"/>
        <end position="640"/>
    </location>
</feature>
<dbReference type="EMBL" id="OZ020104">
    <property type="protein sequence ID" value="CAK9279150.1"/>
    <property type="molecule type" value="Genomic_DNA"/>
</dbReference>
<feature type="region of interest" description="Disordered" evidence="1">
    <location>
        <begin position="1144"/>
        <end position="1189"/>
    </location>
</feature>
<feature type="compositionally biased region" description="Low complexity" evidence="1">
    <location>
        <begin position="946"/>
        <end position="955"/>
    </location>
</feature>
<feature type="compositionally biased region" description="Polar residues" evidence="1">
    <location>
        <begin position="1462"/>
        <end position="1485"/>
    </location>
</feature>
<feature type="compositionally biased region" description="Basic and acidic residues" evidence="1">
    <location>
        <begin position="1323"/>
        <end position="1333"/>
    </location>
</feature>
<evidence type="ECO:0000313" key="3">
    <source>
        <dbReference type="Proteomes" id="UP001497444"/>
    </source>
</evidence>
<name>A0ABP0XKV7_9BRYO</name>
<feature type="region of interest" description="Disordered" evidence="1">
    <location>
        <begin position="1036"/>
        <end position="1115"/>
    </location>
</feature>
<feature type="compositionally biased region" description="Basic and acidic residues" evidence="1">
    <location>
        <begin position="467"/>
        <end position="476"/>
    </location>
</feature>
<feature type="compositionally biased region" description="Polar residues" evidence="1">
    <location>
        <begin position="1336"/>
        <end position="1348"/>
    </location>
</feature>
<keyword evidence="3" id="KW-1185">Reference proteome</keyword>
<feature type="region of interest" description="Disordered" evidence="1">
    <location>
        <begin position="420"/>
        <end position="493"/>
    </location>
</feature>
<dbReference type="PANTHER" id="PTHR34798">
    <property type="entry name" value="PROTEIN TIME FOR COFFEE"/>
    <property type="match status" value="1"/>
</dbReference>
<feature type="compositionally biased region" description="Pro residues" evidence="1">
    <location>
        <begin position="1052"/>
        <end position="1064"/>
    </location>
</feature>
<feature type="compositionally biased region" description="Basic and acidic residues" evidence="1">
    <location>
        <begin position="652"/>
        <end position="663"/>
    </location>
</feature>
<accession>A0ABP0XKV7</accession>
<reference evidence="2" key="1">
    <citation type="submission" date="2024-02" db="EMBL/GenBank/DDBJ databases">
        <authorList>
            <consortium name="ELIXIR-Norway"/>
            <consortium name="Elixir Norway"/>
        </authorList>
    </citation>
    <scope>NUCLEOTIDE SEQUENCE</scope>
</reference>
<proteinExistence type="predicted"/>
<feature type="compositionally biased region" description="Polar residues" evidence="1">
    <location>
        <begin position="1313"/>
        <end position="1322"/>
    </location>
</feature>
<feature type="compositionally biased region" description="Low complexity" evidence="1">
    <location>
        <begin position="1504"/>
        <end position="1537"/>
    </location>
</feature>
<sequence length="1916" mass="201473">MDRGREGRRSGAADRGGPVSAPRRPRTSGFKDAAAAAAVSDDCDDNTMDDGHNNNNARLRERPPKKNSIIISSSNGLMSGKAALVSTTSVVSLSRIKRRKRQGLHEIQVQVCGAIAADESEDVTHDLDMVGSEEEDDDDDDDDDDEDDDDLPPPPIPRRPPKSRSQVKGVEDFSIRNDLPTVPRKARSVPKRAHESLPPPPVVETPSHTPPPVASPTPAPSSTLSLSSAVTLKPRRRMKPSGPKPKASKLFKVSPPTVSEEVEVAEALFDLARLTPHPSVFNRRLDLKPEFKPEAKSLASGSVQLISPSAQPSNGTAPPSHILAPNTVSTELSSPSPAAASPVASSFPSSVVAPPLAEAPKKKRPRIRTRPDEGAHLQAGLITSTPSAVSSSHGLAAPQSKEIDQSEVCLVAEDHPVGVVDEDSVKIEPTTSATMTNLGPDSSSPIGAPVLPVPAASTQHDSSVEPENEKLEKKMANGEVTRTISDENKSDSVLPIDKKPAVLKLDSPTIGIQDVDAATTTGPVPSDAATEVDIAKRSVQPAPAGEGAQVKKLDIDLMAPPSKPALGSLSERSNNVAEMPVEEGPENSLGDSSVISPVANGWIEKESSEKRQETEQQEREETETEMPKEQESEDRERTDLTKLPLPQASEGVKPELRPQKSEKTSASVGTTVAGSLLASTAASPISPGMPGWPGVMPSLGYFPSAAAAAAAAAALAAAWPAAAVTGASTVDENPLPRVSPFLRLPPQQPWKRCASHVRIAHFIDTQQQVNQHHFFSTGLYGGKSYNANLSNMSLPPPDALCGNSGAGGTQVAAVASPPRSSGIALGAGLGVGHQGLGATTIPGTKEREKERIAGHTFMEGLNWSLAPQQQQPTLCLQAGAAFGFSGAQAGTIMMVSSNNSSTGVNGVVSGALNTGNPALPGSTSSPRTSSLMARNSGPPGAGSGSGANNQVAASAPSVQEQNFHAMMQNPGFSYHQYPGPHFGPPSFSGSPALMGTQQVAAQYFAGSPFFGQHLLSPSQQPVHHTSVVANGGSVPLQKQQQQQQGLHRFPPAGSPQPQQPPPQSPSHSSSQQQQLQPQSDRDFQDGPSGGDSGSMAESKFPILHRPPYSQGYPNTPVANVSIPPASVQSLSSHQDFSIFAALGKQNKQDHHHQQQQQQRHASVHQLQASQAQSSISSQMQQQQLQTNLKGLDAEASQAFSGMAMTATMNRGPVGPGPLGLAPVAAVMAPQGHAMLQSMAEVVHSHPPQSPHHSSGSSAHPSLSQQQQLQMHQLQYQQHQHQQQQHQQQRQHRSSQMQRGPQGVEERRMVADANNYTTNTSRGQEQDPRDDRKMSSKRTIGLSSPMSRITLDSSPITGNTHYLAPAVNFANSTSAIMSTHPTGHSAEGGVPPPFAQASQVPKHSTVRSKGMTGQNTAISAALTQSNMNIYVDCHPQVAPLTAKVSGPGLSIAGQTAIPAIQGARQTSTAQHTQSKLSHRTPISSMPTAPGADPKAVLAAAMAKVQSPQSQLQQSHLPQVAPHTGSASWASSAVSGPPAYSSSTPFYPLPTGPQSSAAVGAKQGSYVKGSTAFPTSQKSVGPTSGKRNSSSALSQHVILGPSTNLGNQNVSAKLPQQQPQQLVTQNSHPMVQPQVPQQHAPSMQQQHQQPSQTHKQHDSQQQQMQMRQQPQLLPQQQTQMFQQLQHPQSQSQPLPSPPQQHPQQLQQQPQCSPPLIQPQPQQNPTNQQPAQQSNQQQQQLASSFSGSNANGSLLLTPAAISGQSNGGNIANSELSNPEQLNSIRPMQVPASVRIATSSSAAGPSPIPQPSSVQQTGSPIHEKSSNGQFSGSNDGDNMSSQSHVMKSVVPSSTISNLPNCFANNNISNGHIVSDVRPPLLSGSSAAVQQGTLNSNQVHPSSSLSMVAVGVVPTASAVEP</sequence>
<feature type="compositionally biased region" description="Basic and acidic residues" evidence="1">
    <location>
        <begin position="1"/>
        <end position="12"/>
    </location>
</feature>
<feature type="compositionally biased region" description="Polar residues" evidence="1">
    <location>
        <begin position="1599"/>
        <end position="1609"/>
    </location>
</feature>
<organism evidence="2 3">
    <name type="scientific">Sphagnum jensenii</name>
    <dbReference type="NCBI Taxonomy" id="128206"/>
    <lineage>
        <taxon>Eukaryota</taxon>
        <taxon>Viridiplantae</taxon>
        <taxon>Streptophyta</taxon>
        <taxon>Embryophyta</taxon>
        <taxon>Bryophyta</taxon>
        <taxon>Sphagnophytina</taxon>
        <taxon>Sphagnopsida</taxon>
        <taxon>Sphagnales</taxon>
        <taxon>Sphagnaceae</taxon>
        <taxon>Sphagnum</taxon>
    </lineage>
</organism>
<feature type="compositionally biased region" description="Polar residues" evidence="1">
    <location>
        <begin position="381"/>
        <end position="393"/>
    </location>
</feature>
<feature type="region of interest" description="Disordered" evidence="1">
    <location>
        <begin position="1565"/>
        <end position="1747"/>
    </location>
</feature>
<feature type="compositionally biased region" description="Low complexity" evidence="1">
    <location>
        <begin position="333"/>
        <end position="356"/>
    </location>
</feature>
<feature type="compositionally biased region" description="Polar residues" evidence="1">
    <location>
        <begin position="915"/>
        <end position="933"/>
    </location>
</feature>
<feature type="compositionally biased region" description="Low complexity" evidence="1">
    <location>
        <begin position="1658"/>
        <end position="1691"/>
    </location>
</feature>
<feature type="compositionally biased region" description="Basic and acidic residues" evidence="1">
    <location>
        <begin position="484"/>
        <end position="493"/>
    </location>
</feature>
<dbReference type="PANTHER" id="PTHR34798:SF2">
    <property type="entry name" value="PROTEIN TIME FOR COFFEE"/>
    <property type="match status" value="1"/>
</dbReference>
<feature type="region of interest" description="Disordered" evidence="1">
    <location>
        <begin position="915"/>
        <end position="958"/>
    </location>
</feature>
<feature type="region of interest" description="Disordered" evidence="1">
    <location>
        <begin position="120"/>
        <end position="257"/>
    </location>
</feature>
<feature type="region of interest" description="Disordered" evidence="1">
    <location>
        <begin position="1793"/>
        <end position="1843"/>
    </location>
</feature>
<feature type="region of interest" description="Disordered" evidence="1">
    <location>
        <begin position="1241"/>
        <end position="1348"/>
    </location>
</feature>
<feature type="compositionally biased region" description="Acidic residues" evidence="1">
    <location>
        <begin position="131"/>
        <end position="151"/>
    </location>
</feature>
<feature type="region of interest" description="Disordered" evidence="1">
    <location>
        <begin position="1461"/>
        <end position="1545"/>
    </location>
</feature>
<feature type="compositionally biased region" description="Low complexity" evidence="1">
    <location>
        <begin position="1244"/>
        <end position="1298"/>
    </location>
</feature>
<feature type="compositionally biased region" description="Polar residues" evidence="1">
    <location>
        <begin position="1570"/>
        <end position="1592"/>
    </location>
</feature>
<dbReference type="InterPro" id="IPR039317">
    <property type="entry name" value="TIC"/>
</dbReference>
<feature type="compositionally biased region" description="Low complexity" evidence="1">
    <location>
        <begin position="1065"/>
        <end position="1078"/>
    </location>
</feature>
<dbReference type="Proteomes" id="UP001497444">
    <property type="component" value="Chromosome 9"/>
</dbReference>
<feature type="region of interest" description="Disordered" evidence="1">
    <location>
        <begin position="1"/>
        <end position="73"/>
    </location>
</feature>
<feature type="compositionally biased region" description="Low complexity" evidence="1">
    <location>
        <begin position="1629"/>
        <end position="1651"/>
    </location>
</feature>
<feature type="region of interest" description="Disordered" evidence="1">
    <location>
        <begin position="536"/>
        <end position="668"/>
    </location>
</feature>
<feature type="compositionally biased region" description="Polar residues" evidence="1">
    <location>
        <begin position="1822"/>
        <end position="1843"/>
    </location>
</feature>
<evidence type="ECO:0000313" key="2">
    <source>
        <dbReference type="EMBL" id="CAK9279150.1"/>
    </source>
</evidence>
<feature type="compositionally biased region" description="Polar residues" evidence="1">
    <location>
        <begin position="299"/>
        <end position="317"/>
    </location>
</feature>
<protein>
    <recommendedName>
        <fullName evidence="4">Protein TIME FOR COFFEE</fullName>
    </recommendedName>
</protein>
<evidence type="ECO:0008006" key="4">
    <source>
        <dbReference type="Google" id="ProtNLM"/>
    </source>
</evidence>
<feature type="compositionally biased region" description="Pro residues" evidence="1">
    <location>
        <begin position="197"/>
        <end position="219"/>
    </location>
</feature>
<feature type="compositionally biased region" description="Low complexity" evidence="1">
    <location>
        <begin position="1716"/>
        <end position="1747"/>
    </location>
</feature>
<evidence type="ECO:0000256" key="1">
    <source>
        <dbReference type="SAM" id="MobiDB-lite"/>
    </source>
</evidence>